<name>A0AAV1IDQ2_9CHLO</name>
<comment type="caution">
    <text evidence="1">The sequence shown here is derived from an EMBL/GenBank/DDBJ whole genome shotgun (WGS) entry which is preliminary data.</text>
</comment>
<organism evidence="1 2">
    <name type="scientific">Coccomyxa viridis</name>
    <dbReference type="NCBI Taxonomy" id="1274662"/>
    <lineage>
        <taxon>Eukaryota</taxon>
        <taxon>Viridiplantae</taxon>
        <taxon>Chlorophyta</taxon>
        <taxon>core chlorophytes</taxon>
        <taxon>Trebouxiophyceae</taxon>
        <taxon>Trebouxiophyceae incertae sedis</taxon>
        <taxon>Coccomyxaceae</taxon>
        <taxon>Coccomyxa</taxon>
    </lineage>
</organism>
<gene>
    <name evidence="1" type="ORF">CVIRNUC_007332</name>
</gene>
<dbReference type="AlphaFoldDB" id="A0AAV1IDQ2"/>
<reference evidence="1 2" key="1">
    <citation type="submission" date="2023-10" db="EMBL/GenBank/DDBJ databases">
        <authorList>
            <person name="Maclean D."/>
            <person name="Macfadyen A."/>
        </authorList>
    </citation>
    <scope>NUCLEOTIDE SEQUENCE [LARGE SCALE GENOMIC DNA]</scope>
</reference>
<protein>
    <submittedName>
        <fullName evidence="1">Uncharacterized protein</fullName>
    </submittedName>
</protein>
<evidence type="ECO:0000313" key="1">
    <source>
        <dbReference type="EMBL" id="CAK0784129.1"/>
    </source>
</evidence>
<dbReference type="Proteomes" id="UP001314263">
    <property type="component" value="Unassembled WGS sequence"/>
</dbReference>
<evidence type="ECO:0000313" key="2">
    <source>
        <dbReference type="Proteomes" id="UP001314263"/>
    </source>
</evidence>
<sequence length="187" mass="21418">MSVMADLGAPALRVSSLAGKEPVAYKHLSVPAHDKVHRWLETSSSRPAETLHRRQTSLMQSDDEMQVLRQLYLTMLRALRHQYLDNLLEMQALCSLLCCIHSSAQMGRLQQLKEQHLRPVIKQLQEPKKAILNRQIHRQDVDRLIRLKDLMGPFIQDFSRTAHALRHQAFKVRPCYDTSQHAAAAAA</sequence>
<keyword evidence="2" id="KW-1185">Reference proteome</keyword>
<proteinExistence type="predicted"/>
<accession>A0AAV1IDQ2</accession>
<dbReference type="EMBL" id="CAUYUE010000010">
    <property type="protein sequence ID" value="CAK0784129.1"/>
    <property type="molecule type" value="Genomic_DNA"/>
</dbReference>